<dbReference type="RefSeq" id="WP_199263878.1">
    <property type="nucleotide sequence ID" value="NZ_CP054140.1"/>
</dbReference>
<dbReference type="GO" id="GO:0005737">
    <property type="term" value="C:cytoplasm"/>
    <property type="evidence" value="ECO:0007669"/>
    <property type="project" value="TreeGrafter"/>
</dbReference>
<dbReference type="InterPro" id="IPR006680">
    <property type="entry name" value="Amidohydro-rel"/>
</dbReference>
<evidence type="ECO:0000259" key="2">
    <source>
        <dbReference type="Pfam" id="PF04909"/>
    </source>
</evidence>
<gene>
    <name evidence="3" type="ORF">HP555_03865</name>
</gene>
<dbReference type="SUPFAM" id="SSF51556">
    <property type="entry name" value="Metallo-dependent hydrolases"/>
    <property type="match status" value="1"/>
</dbReference>
<feature type="domain" description="Amidohydrolase-related" evidence="2">
    <location>
        <begin position="5"/>
        <end position="262"/>
    </location>
</feature>
<keyword evidence="4" id="KW-1185">Reference proteome</keyword>
<dbReference type="Gene3D" id="3.20.20.140">
    <property type="entry name" value="Metal-dependent hydrolases"/>
    <property type="match status" value="1"/>
</dbReference>
<keyword evidence="3" id="KW-0378">Hydrolase</keyword>
<dbReference type="PANTHER" id="PTHR21240:SF28">
    <property type="entry name" value="ISO-OROTATE DECARBOXYLASE (EUROFUNG)"/>
    <property type="match status" value="1"/>
</dbReference>
<evidence type="ECO:0000313" key="4">
    <source>
        <dbReference type="Proteomes" id="UP000596092"/>
    </source>
</evidence>
<dbReference type="GO" id="GO:0019748">
    <property type="term" value="P:secondary metabolic process"/>
    <property type="evidence" value="ECO:0007669"/>
    <property type="project" value="TreeGrafter"/>
</dbReference>
<dbReference type="GO" id="GO:0016787">
    <property type="term" value="F:hydrolase activity"/>
    <property type="evidence" value="ECO:0007669"/>
    <property type="project" value="UniProtKB-KW"/>
</dbReference>
<dbReference type="Proteomes" id="UP000596092">
    <property type="component" value="Chromosome"/>
</dbReference>
<sequence>MPGAIDMHTHAFPDHIAARAIPALEKEGNITACLNGTVAALLSSMDQAGIERSVLCSIATRPEHFIPILEWSKTIRSDRIEPFPSLHPEDSQLLDHLQAIHSEGFIGVKMHSYYQNYFLDDRRLFALYDLMSELGTILVIHAGYDIAYPRIRMADPQRILYISRQFPKLKLIATHLGGWDEWDAVRELLTGQPIYMELSFAFNSLSSERIRDIMLHHPAEYLLFGTDSPWTDQATGLEMLMRLGLPDDLLTKVIRTNALHLLKTNQQHSPLSTREAKQGAQPC</sequence>
<dbReference type="InterPro" id="IPR032466">
    <property type="entry name" value="Metal_Hydrolase"/>
</dbReference>
<keyword evidence="1" id="KW-0456">Lyase</keyword>
<accession>A0A7T6APZ8</accession>
<evidence type="ECO:0000313" key="3">
    <source>
        <dbReference type="EMBL" id="QQG65062.1"/>
    </source>
</evidence>
<dbReference type="EMBL" id="CP054140">
    <property type="protein sequence ID" value="QQG65062.1"/>
    <property type="molecule type" value="Genomic_DNA"/>
</dbReference>
<evidence type="ECO:0000256" key="1">
    <source>
        <dbReference type="ARBA" id="ARBA00023239"/>
    </source>
</evidence>
<dbReference type="AlphaFoldDB" id="A0A7T6APZ8"/>
<dbReference type="InterPro" id="IPR032465">
    <property type="entry name" value="ACMSD"/>
</dbReference>
<reference evidence="3 4" key="1">
    <citation type="submission" date="2020-05" db="EMBL/GenBank/DDBJ databases">
        <title>Complete genome of Desulfobulbus oligotrophicus.</title>
        <authorList>
            <person name="Podar M."/>
        </authorList>
    </citation>
    <scope>NUCLEOTIDE SEQUENCE [LARGE SCALE GENOMIC DNA]</scope>
    <source>
        <strain evidence="3 4">Prop6</strain>
    </source>
</reference>
<dbReference type="Pfam" id="PF04909">
    <property type="entry name" value="Amidohydro_2"/>
    <property type="match status" value="1"/>
</dbReference>
<organism evidence="3 4">
    <name type="scientific">Desulfobulbus oligotrophicus</name>
    <dbReference type="NCBI Taxonomy" id="1909699"/>
    <lineage>
        <taxon>Bacteria</taxon>
        <taxon>Pseudomonadati</taxon>
        <taxon>Thermodesulfobacteriota</taxon>
        <taxon>Desulfobulbia</taxon>
        <taxon>Desulfobulbales</taxon>
        <taxon>Desulfobulbaceae</taxon>
        <taxon>Desulfobulbus</taxon>
    </lineage>
</organism>
<name>A0A7T6APZ8_9BACT</name>
<proteinExistence type="predicted"/>
<dbReference type="CDD" id="cd01292">
    <property type="entry name" value="metallo-dependent_hydrolases"/>
    <property type="match status" value="1"/>
</dbReference>
<dbReference type="PANTHER" id="PTHR21240">
    <property type="entry name" value="2-AMINO-3-CARBOXYLMUCONATE-6-SEMIALDEHYDE DECARBOXYLASE"/>
    <property type="match status" value="1"/>
</dbReference>
<dbReference type="KEGG" id="dog:HP555_03865"/>
<dbReference type="GO" id="GO:0016831">
    <property type="term" value="F:carboxy-lyase activity"/>
    <property type="evidence" value="ECO:0007669"/>
    <property type="project" value="InterPro"/>
</dbReference>
<protein>
    <submittedName>
        <fullName evidence="3">Amidohydrolase</fullName>
    </submittedName>
</protein>